<protein>
    <submittedName>
        <fullName evidence="1">Uncharacterized protein</fullName>
    </submittedName>
</protein>
<organism evidence="1 2">
    <name type="scientific">Flavobacterium cerinum</name>
    <dbReference type="NCBI Taxonomy" id="2502784"/>
    <lineage>
        <taxon>Bacteria</taxon>
        <taxon>Pseudomonadati</taxon>
        <taxon>Bacteroidota</taxon>
        <taxon>Flavobacteriia</taxon>
        <taxon>Flavobacteriales</taxon>
        <taxon>Flavobacteriaceae</taxon>
        <taxon>Flavobacterium</taxon>
    </lineage>
</organism>
<proteinExistence type="predicted"/>
<evidence type="ECO:0000313" key="2">
    <source>
        <dbReference type="Proteomes" id="UP001059844"/>
    </source>
</evidence>
<dbReference type="RefSeq" id="WP_256550421.1">
    <property type="nucleotide sequence ID" value="NZ_CP101751.1"/>
</dbReference>
<reference evidence="1" key="1">
    <citation type="submission" date="2022-07" db="EMBL/GenBank/DDBJ databases">
        <title>Isolation, identification, and degradation of a PFOSA degrading strain from sewage treatment plant.</title>
        <authorList>
            <person name="Zhang L."/>
            <person name="Huo Y."/>
        </authorList>
    </citation>
    <scope>NUCLEOTIDE SEQUENCE</scope>
    <source>
        <strain evidence="1">C1</strain>
    </source>
</reference>
<dbReference type="Proteomes" id="UP001059844">
    <property type="component" value="Chromosome"/>
</dbReference>
<name>A0ABY5IPH3_9FLAO</name>
<keyword evidence="2" id="KW-1185">Reference proteome</keyword>
<evidence type="ECO:0000313" key="1">
    <source>
        <dbReference type="EMBL" id="UUC44738.1"/>
    </source>
</evidence>
<accession>A0ABY5IPH3</accession>
<gene>
    <name evidence="1" type="ORF">NOX80_14005</name>
</gene>
<dbReference type="EMBL" id="CP101751">
    <property type="protein sequence ID" value="UUC44738.1"/>
    <property type="molecule type" value="Genomic_DNA"/>
</dbReference>
<sequence length="116" mass="13316">MYKYKFRPEYGSSNDSLRLLIEFVEGAENEAFLSDLLNAISELNPNIEDITDLWMNDEILISIASEMGGFIISKDIWGLAFIMAGNNQECLLKINSILEANENYIKVEVNFTDYYK</sequence>